<reference evidence="2 3" key="1">
    <citation type="submission" date="2016-07" db="EMBL/GenBank/DDBJ databases">
        <title>Reassembled and rearranged: the organization and evolution of antigen-encoding plasmids in two relapsing fever Borrelia species.</title>
        <authorList>
            <person name="Barbour A.G."/>
            <person name="Dai Q."/>
            <person name="Miller S.C."/>
            <person name="Porcella S.F."/>
            <person name="Schwan T.G."/>
            <person name="Lopez J.E."/>
        </authorList>
    </citation>
    <scope>NUCLEOTIDE SEQUENCE [LARGE SCALE GENOMIC DNA]</scope>
    <source>
        <strain evidence="2 3">91E135</strain>
        <plasmid evidence="2 3">lpU43</plasmid>
    </source>
</reference>
<organism evidence="2 3">
    <name type="scientific">Borrelia turicatae (strain 91E135)</name>
    <dbReference type="NCBI Taxonomy" id="314724"/>
    <lineage>
        <taxon>Bacteria</taxon>
        <taxon>Pseudomonadati</taxon>
        <taxon>Spirochaetota</taxon>
        <taxon>Spirochaetia</taxon>
        <taxon>Spirochaetales</taxon>
        <taxon>Borreliaceae</taxon>
        <taxon>Borrelia</taxon>
    </lineage>
</organism>
<dbReference type="AlphaFoldDB" id="A0ABF7R053"/>
<keyword evidence="3" id="KW-1185">Reference proteome</keyword>
<dbReference type="Proteomes" id="UP000001205">
    <property type="component" value="Plasmid lpU43"/>
</dbReference>
<gene>
    <name evidence="2" type="ORF">BT0_U34</name>
</gene>
<evidence type="ECO:0000313" key="2">
    <source>
        <dbReference type="EMBL" id="ASJ27788.1"/>
    </source>
</evidence>
<keyword evidence="2" id="KW-0614">Plasmid</keyword>
<geneLocation type="plasmid" evidence="2 3">
    <name>lpU43</name>
</geneLocation>
<dbReference type="EMBL" id="CP019369">
    <property type="protein sequence ID" value="ASJ27788.1"/>
    <property type="molecule type" value="Genomic_DNA"/>
</dbReference>
<evidence type="ECO:0000259" key="1">
    <source>
        <dbReference type="Pfam" id="PF06381"/>
    </source>
</evidence>
<accession>A0ABF7R053</accession>
<proteinExistence type="predicted"/>
<dbReference type="KEGG" id="btu:BT0_U34"/>
<sequence>MLETISLCLILLRYTFSIYLMKVKEIMISNSNINARELYKYSIFFRNYISNVAEDTLKNGITLNSIDTAFNVNDALEALKIELKEALLQCLISYRFNGVGYILVKTADLLEDLHLSVNLELPIGFMYLDYNNVRDEGPDFNYITYTFKVNTDEKISYRELKIHKNRVIIHSNYDYILKAYSPCYTQSFLLNIYLFEQIYKEIERRIEQHNFLFYKDESLVTLQDALSDATTSLEILTKGVNDKPRIFSNLFKRNVDENHISTFKSVNRDLERELTRLKSNLNNNGIFYSGTPDASLEVIKYDLTYLKEALALVKAKIGADTKEPLTRSFNEQTKGLGNDGKGDRSNYYDFLKSVQEQIEVTINSKLVKYFNLKMHFNSLYVLSEEEKIERDMRLLEMYDKYVALMLNPALSKVDKANLQDRLFMKIKGD</sequence>
<protein>
    <submittedName>
        <fullName evidence="2">Phage portal protein</fullName>
    </submittedName>
</protein>
<evidence type="ECO:0000313" key="3">
    <source>
        <dbReference type="Proteomes" id="UP000001205"/>
    </source>
</evidence>
<dbReference type="InterPro" id="IPR024459">
    <property type="entry name" value="Acb1-like_N"/>
</dbReference>
<name>A0ABF7R053_BORT9</name>
<feature type="domain" description="Anti-CBASS protein Acb1-like N-terminal" evidence="1">
    <location>
        <begin position="35"/>
        <end position="398"/>
    </location>
</feature>
<dbReference type="Pfam" id="PF06381">
    <property type="entry name" value="Phage_portal_3"/>
    <property type="match status" value="1"/>
</dbReference>